<keyword evidence="4" id="KW-0732">Signal</keyword>
<dbReference type="PANTHER" id="PTHR39957">
    <property type="entry name" value="AT09846P1-RELATED"/>
    <property type="match status" value="1"/>
</dbReference>
<evidence type="ECO:0000259" key="5">
    <source>
        <dbReference type="SMART" id="SM01318"/>
    </source>
</evidence>
<feature type="signal peptide" evidence="4">
    <location>
        <begin position="1"/>
        <end position="19"/>
    </location>
</feature>
<feature type="domain" description="Single" evidence="5">
    <location>
        <begin position="112"/>
        <end position="179"/>
    </location>
</feature>
<comment type="caution">
    <text evidence="6">The sequence shown here is derived from an EMBL/GenBank/DDBJ whole genome shotgun (WGS) entry which is preliminary data.</text>
</comment>
<name>A0A0L0C954_LUCCU</name>
<keyword evidence="3" id="KW-0812">Transmembrane</keyword>
<comment type="subcellular location">
    <subcellularLocation>
        <location evidence="1">Secreted</location>
    </subcellularLocation>
</comment>
<evidence type="ECO:0000313" key="6">
    <source>
        <dbReference type="EMBL" id="KNC27924.1"/>
    </source>
</evidence>
<protein>
    <recommendedName>
        <fullName evidence="5">Single domain-containing protein</fullName>
    </recommendedName>
</protein>
<dbReference type="AlphaFoldDB" id="A0A0L0C954"/>
<keyword evidence="7" id="KW-1185">Reference proteome</keyword>
<organism evidence="6 7">
    <name type="scientific">Lucilia cuprina</name>
    <name type="common">Green bottle fly</name>
    <name type="synonym">Australian sheep blowfly</name>
    <dbReference type="NCBI Taxonomy" id="7375"/>
    <lineage>
        <taxon>Eukaryota</taxon>
        <taxon>Metazoa</taxon>
        <taxon>Ecdysozoa</taxon>
        <taxon>Arthropoda</taxon>
        <taxon>Hexapoda</taxon>
        <taxon>Insecta</taxon>
        <taxon>Pterygota</taxon>
        <taxon>Neoptera</taxon>
        <taxon>Endopterygota</taxon>
        <taxon>Diptera</taxon>
        <taxon>Brachycera</taxon>
        <taxon>Muscomorpha</taxon>
        <taxon>Oestroidea</taxon>
        <taxon>Calliphoridae</taxon>
        <taxon>Luciliinae</taxon>
        <taxon>Lucilia</taxon>
    </lineage>
</organism>
<gene>
    <name evidence="6" type="ORF">FF38_06187</name>
</gene>
<dbReference type="InterPro" id="IPR029277">
    <property type="entry name" value="SVWC_dom"/>
</dbReference>
<dbReference type="Pfam" id="PF15430">
    <property type="entry name" value="SVWC"/>
    <property type="match status" value="1"/>
</dbReference>
<proteinExistence type="predicted"/>
<keyword evidence="3" id="KW-0472">Membrane</keyword>
<evidence type="ECO:0000256" key="2">
    <source>
        <dbReference type="ARBA" id="ARBA00022525"/>
    </source>
</evidence>
<feature type="transmembrane region" description="Helical" evidence="3">
    <location>
        <begin position="80"/>
        <end position="98"/>
    </location>
</feature>
<evidence type="ECO:0000313" key="7">
    <source>
        <dbReference type="Proteomes" id="UP000037069"/>
    </source>
</evidence>
<keyword evidence="3" id="KW-1133">Transmembrane helix</keyword>
<dbReference type="GO" id="GO:0005576">
    <property type="term" value="C:extracellular region"/>
    <property type="evidence" value="ECO:0007669"/>
    <property type="project" value="UniProtKB-SubCell"/>
</dbReference>
<reference evidence="6 7" key="1">
    <citation type="journal article" date="2015" name="Nat. Commun.">
        <title>Lucilia cuprina genome unlocks parasitic fly biology to underpin future interventions.</title>
        <authorList>
            <person name="Anstead C.A."/>
            <person name="Korhonen P.K."/>
            <person name="Young N.D."/>
            <person name="Hall R.S."/>
            <person name="Jex A.R."/>
            <person name="Murali S.C."/>
            <person name="Hughes D.S."/>
            <person name="Lee S.F."/>
            <person name="Perry T."/>
            <person name="Stroehlein A.J."/>
            <person name="Ansell B.R."/>
            <person name="Breugelmans B."/>
            <person name="Hofmann A."/>
            <person name="Qu J."/>
            <person name="Dugan S."/>
            <person name="Lee S.L."/>
            <person name="Chao H."/>
            <person name="Dinh H."/>
            <person name="Han Y."/>
            <person name="Doddapaneni H.V."/>
            <person name="Worley K.C."/>
            <person name="Muzny D.M."/>
            <person name="Ioannidis P."/>
            <person name="Waterhouse R.M."/>
            <person name="Zdobnov E.M."/>
            <person name="James P.J."/>
            <person name="Bagnall N.H."/>
            <person name="Kotze A.C."/>
            <person name="Gibbs R.A."/>
            <person name="Richards S."/>
            <person name="Batterham P."/>
            <person name="Gasser R.B."/>
        </authorList>
    </citation>
    <scope>NUCLEOTIDE SEQUENCE [LARGE SCALE GENOMIC DNA]</scope>
    <source>
        <strain evidence="6 7">LS</strain>
        <tissue evidence="6">Full body</tissue>
    </source>
</reference>
<evidence type="ECO:0000256" key="3">
    <source>
        <dbReference type="SAM" id="Phobius"/>
    </source>
</evidence>
<dbReference type="Proteomes" id="UP000037069">
    <property type="component" value="Unassembled WGS sequence"/>
</dbReference>
<feature type="chain" id="PRO_5005535732" description="Single domain-containing protein" evidence="4">
    <location>
        <begin position="20"/>
        <end position="182"/>
    </location>
</feature>
<dbReference type="OMA" id="CGRNGWA"/>
<dbReference type="SMART" id="SM01318">
    <property type="entry name" value="SVWC"/>
    <property type="match status" value="1"/>
</dbReference>
<evidence type="ECO:0000256" key="4">
    <source>
        <dbReference type="SAM" id="SignalP"/>
    </source>
</evidence>
<dbReference type="InterPro" id="IPR053308">
    <property type="entry name" value="Vago-like"/>
</dbReference>
<accession>A0A0L0C954</accession>
<dbReference type="PANTHER" id="PTHR39957:SF1">
    <property type="entry name" value="AT09846P1-RELATED"/>
    <property type="match status" value="1"/>
</dbReference>
<keyword evidence="2" id="KW-0964">Secreted</keyword>
<dbReference type="EMBL" id="JRES01000835">
    <property type="protein sequence ID" value="KNC27924.1"/>
    <property type="molecule type" value="Genomic_DNA"/>
</dbReference>
<evidence type="ECO:0000256" key="1">
    <source>
        <dbReference type="ARBA" id="ARBA00004613"/>
    </source>
</evidence>
<dbReference type="OrthoDB" id="7901229at2759"/>
<sequence>MKLFLIIGLICGLIIANKAAVMQGNYADPKHPGKCVYHDMILSPGEHPYSKCGRMLCGETGWIVFHTWDLAFYIETTMKFWILISLICGFIVANRAAVARGTYKDPRYPGKCVVGDLIVSPGEEAKHPFSRCGRMLCGSEGSVVFHTCGAIGAPSGYKLGDPIEPAAPYPKCCNRHFIPVDN</sequence>